<feature type="transmembrane region" description="Helical" evidence="1">
    <location>
        <begin position="480"/>
        <end position="509"/>
    </location>
</feature>
<evidence type="ECO:0008006" key="4">
    <source>
        <dbReference type="Google" id="ProtNLM"/>
    </source>
</evidence>
<protein>
    <recommendedName>
        <fullName evidence="4">YwqJ-like deaminase</fullName>
    </recommendedName>
</protein>
<gene>
    <name evidence="2" type="ORF">MTP08_10195</name>
</gene>
<proteinExistence type="predicted"/>
<name>A0ABY4BHK4_9FLAO</name>
<dbReference type="EMBL" id="CP094529">
    <property type="protein sequence ID" value="UOE37436.1"/>
    <property type="molecule type" value="Genomic_DNA"/>
</dbReference>
<reference evidence="2 3" key="1">
    <citation type="submission" date="2022-03" db="EMBL/GenBank/DDBJ databases">
        <title>Chryseobacterium sp. isolated from the Andong Sikhe.</title>
        <authorList>
            <person name="Won M."/>
            <person name="Kim S.-J."/>
            <person name="Kwon S.-W."/>
        </authorList>
    </citation>
    <scope>NUCLEOTIDE SEQUENCE [LARGE SCALE GENOMIC DNA]</scope>
    <source>
        <strain evidence="2 3">ADR-1</strain>
    </source>
</reference>
<keyword evidence="1" id="KW-1133">Transmembrane helix</keyword>
<keyword evidence="1" id="KW-0472">Membrane</keyword>
<evidence type="ECO:0000256" key="1">
    <source>
        <dbReference type="SAM" id="Phobius"/>
    </source>
</evidence>
<evidence type="ECO:0000313" key="2">
    <source>
        <dbReference type="EMBL" id="UOE37436.1"/>
    </source>
</evidence>
<keyword evidence="1" id="KW-0812">Transmembrane</keyword>
<dbReference type="RefSeq" id="WP_243575916.1">
    <property type="nucleotide sequence ID" value="NZ_CP094529.1"/>
</dbReference>
<sequence>MTYEEYLNEIEDFDDITKQELISDFQNLIPLDNTSMMQQMGYNGFQDLLQTENNTSIMQLGESFRGMNNVSPVLAMGAISGSSILAKDTYFIDSKSIDYNGIMVINDVGTDPDEIKIVEKDFYYYPKSKNKKFAYHVKIFISTSAKKLEEAYKNTLAGEHELLIFVEDNVSDKADFIYGAVTVGNKLRENLLSTYASHVTENSDLIREILDSFVMETGYNIDEKFVKKLLKNGKAEYPTLKTISAIYTMIDFISFGAFAEVSNYGICLLLDKAIEFLNKGKIEDHRWNPKAQKPFDPKFYPIVLEQELDKLDDNELNKKIRTIVQDLTNSFEVYDTYFSNLLNISSVSQKNHQNFSLNKIVYDAFKQIYLRCKEIINDLENIDISDVLKTGIRAWNAFVCGVWNSLVDAVTSLLDMVKMIINVSTSSKELMKNLYTHLPRLIERVEEGLQSFEKLDLWQLTLHFLQKAITASINIDFVHLAYFIGGFLGFVISLLIEVVIGILLTGGVLSVEEIIRRLGQELFGFFTSFARGVKKAWQKSAKFVSKAIDEFIRILDAFIDFMKQGKDEIRKMIDEIFDAIKLYSKETRSSLNMQLPFLGPAEIALQKRLMKAFYTGFKDLLLKYVDVTKVIKKWNKLKPMRELSKQDMEMMLEWRKKFLGDRKASNVATMKQKVRVNGEVIELEYKAFATENAPGFCGNPNKDYIAKQLGISMDELDLHYETLEKDGKMLRFKDSEHKIFAQNDHDLATLMAKHGKENVQVLENNFKSLYEPCPSCKKQIIIRQEMYNIKKLSVEAVKSDAKEYVKGNKQLLEFLNK</sequence>
<keyword evidence="3" id="KW-1185">Reference proteome</keyword>
<organism evidence="2 3">
    <name type="scientific">Chryseobacterium oryzae</name>
    <dbReference type="NCBI Taxonomy" id="2929799"/>
    <lineage>
        <taxon>Bacteria</taxon>
        <taxon>Pseudomonadati</taxon>
        <taxon>Bacteroidota</taxon>
        <taxon>Flavobacteriia</taxon>
        <taxon>Flavobacteriales</taxon>
        <taxon>Weeksellaceae</taxon>
        <taxon>Chryseobacterium group</taxon>
        <taxon>Chryseobacterium</taxon>
    </lineage>
</organism>
<evidence type="ECO:0000313" key="3">
    <source>
        <dbReference type="Proteomes" id="UP000831068"/>
    </source>
</evidence>
<accession>A0ABY4BHK4</accession>
<dbReference type="Proteomes" id="UP000831068">
    <property type="component" value="Chromosome"/>
</dbReference>